<keyword evidence="1" id="KW-1133">Transmembrane helix</keyword>
<proteinExistence type="predicted"/>
<keyword evidence="3" id="KW-1185">Reference proteome</keyword>
<protein>
    <submittedName>
        <fullName evidence="2">Uncharacterized protein</fullName>
    </submittedName>
</protein>
<dbReference type="AlphaFoldDB" id="A0AAN6WIN0"/>
<feature type="transmembrane region" description="Helical" evidence="1">
    <location>
        <begin position="47"/>
        <end position="69"/>
    </location>
</feature>
<keyword evidence="1" id="KW-0812">Transmembrane</keyword>
<organism evidence="2 3">
    <name type="scientific">Triangularia setosa</name>
    <dbReference type="NCBI Taxonomy" id="2587417"/>
    <lineage>
        <taxon>Eukaryota</taxon>
        <taxon>Fungi</taxon>
        <taxon>Dikarya</taxon>
        <taxon>Ascomycota</taxon>
        <taxon>Pezizomycotina</taxon>
        <taxon>Sordariomycetes</taxon>
        <taxon>Sordariomycetidae</taxon>
        <taxon>Sordariales</taxon>
        <taxon>Podosporaceae</taxon>
        <taxon>Triangularia</taxon>
    </lineage>
</organism>
<name>A0AAN6WIN0_9PEZI</name>
<accession>A0AAN6WIN0</accession>
<keyword evidence="1" id="KW-0472">Membrane</keyword>
<evidence type="ECO:0000313" key="3">
    <source>
        <dbReference type="Proteomes" id="UP001302321"/>
    </source>
</evidence>
<evidence type="ECO:0000256" key="1">
    <source>
        <dbReference type="SAM" id="Phobius"/>
    </source>
</evidence>
<gene>
    <name evidence="2" type="ORF">QBC36DRAFT_11296</name>
</gene>
<reference evidence="2" key="1">
    <citation type="journal article" date="2023" name="Mol. Phylogenet. Evol.">
        <title>Genome-scale phylogeny and comparative genomics of the fungal order Sordariales.</title>
        <authorList>
            <person name="Hensen N."/>
            <person name="Bonometti L."/>
            <person name="Westerberg I."/>
            <person name="Brannstrom I.O."/>
            <person name="Guillou S."/>
            <person name="Cros-Aarteil S."/>
            <person name="Calhoun S."/>
            <person name="Haridas S."/>
            <person name="Kuo A."/>
            <person name="Mondo S."/>
            <person name="Pangilinan J."/>
            <person name="Riley R."/>
            <person name="LaButti K."/>
            <person name="Andreopoulos B."/>
            <person name="Lipzen A."/>
            <person name="Chen C."/>
            <person name="Yan M."/>
            <person name="Daum C."/>
            <person name="Ng V."/>
            <person name="Clum A."/>
            <person name="Steindorff A."/>
            <person name="Ohm R.A."/>
            <person name="Martin F."/>
            <person name="Silar P."/>
            <person name="Natvig D.O."/>
            <person name="Lalanne C."/>
            <person name="Gautier V."/>
            <person name="Ament-Velasquez S.L."/>
            <person name="Kruys A."/>
            <person name="Hutchinson M.I."/>
            <person name="Powell A.J."/>
            <person name="Barry K."/>
            <person name="Miller A.N."/>
            <person name="Grigoriev I.V."/>
            <person name="Debuchy R."/>
            <person name="Gladieux P."/>
            <person name="Hiltunen Thoren M."/>
            <person name="Johannesson H."/>
        </authorList>
    </citation>
    <scope>NUCLEOTIDE SEQUENCE</scope>
    <source>
        <strain evidence="2">CBS 892.96</strain>
    </source>
</reference>
<dbReference type="EMBL" id="MU866094">
    <property type="protein sequence ID" value="KAK4180812.1"/>
    <property type="molecule type" value="Genomic_DNA"/>
</dbReference>
<reference evidence="2" key="2">
    <citation type="submission" date="2023-05" db="EMBL/GenBank/DDBJ databases">
        <authorList>
            <consortium name="Lawrence Berkeley National Laboratory"/>
            <person name="Steindorff A."/>
            <person name="Hensen N."/>
            <person name="Bonometti L."/>
            <person name="Westerberg I."/>
            <person name="Brannstrom I.O."/>
            <person name="Guillou S."/>
            <person name="Cros-Aarteil S."/>
            <person name="Calhoun S."/>
            <person name="Haridas S."/>
            <person name="Kuo A."/>
            <person name="Mondo S."/>
            <person name="Pangilinan J."/>
            <person name="Riley R."/>
            <person name="Labutti K."/>
            <person name="Andreopoulos B."/>
            <person name="Lipzen A."/>
            <person name="Chen C."/>
            <person name="Yanf M."/>
            <person name="Daum C."/>
            <person name="Ng V."/>
            <person name="Clum A."/>
            <person name="Ohm R."/>
            <person name="Martin F."/>
            <person name="Silar P."/>
            <person name="Natvig D."/>
            <person name="Lalanne C."/>
            <person name="Gautier V."/>
            <person name="Ament-Velasquez S.L."/>
            <person name="Kruys A."/>
            <person name="Hutchinson M.I."/>
            <person name="Powell A.J."/>
            <person name="Barry K."/>
            <person name="Miller A.N."/>
            <person name="Grigoriev I.V."/>
            <person name="Debuchy R."/>
            <person name="Gladieux P."/>
            <person name="Thoren M.H."/>
            <person name="Johannesson H."/>
        </authorList>
    </citation>
    <scope>NUCLEOTIDE SEQUENCE</scope>
    <source>
        <strain evidence="2">CBS 892.96</strain>
    </source>
</reference>
<evidence type="ECO:0000313" key="2">
    <source>
        <dbReference type="EMBL" id="KAK4180812.1"/>
    </source>
</evidence>
<comment type="caution">
    <text evidence="2">The sequence shown here is derived from an EMBL/GenBank/DDBJ whole genome shotgun (WGS) entry which is preliminary data.</text>
</comment>
<dbReference type="Proteomes" id="UP001302321">
    <property type="component" value="Unassembled WGS sequence"/>
</dbReference>
<sequence>MGHIVASLATAEHKVPLFQLDAPFAPFSDLYAPLAIMFKHQGRWRQALLNIALVTVFILCYALLIVLYLTPKSYRIKSLLHPDEGYHQAYGNRGPACCYSRCLNLDVGDAVHRAFPLVQPCFWAERTDSYESTSTFHH</sequence>